<evidence type="ECO:0000313" key="3">
    <source>
        <dbReference type="Proteomes" id="UP000178109"/>
    </source>
</evidence>
<sequence length="237" mass="26858">MFDKKVSIIIPIYNEAKTLRAIWQRVQEAPLPAGLTKEIIMVDDGSRDHSPEIIKSLAADCIAILKEKNQGKGAAVRAGLAASTGDYVIIQDADLEYNPDEYPLLLEPLLKNQADIVYGSRFLGGRPHRVLFFWHYAGNNLLTLLSNIFTNLNLSDMETCYKCFNRRVRDVLVKNLSSNRFGIEPEITAVVAGHKFRIYEVGISYAGRTYDEGKKIGWKDGLAALWFIFYYNAIRRH</sequence>
<dbReference type="STRING" id="1798553.A3H70_03875"/>
<dbReference type="CDD" id="cd04179">
    <property type="entry name" value="DPM_DPG-synthase_like"/>
    <property type="match status" value="1"/>
</dbReference>
<reference evidence="2 3" key="1">
    <citation type="journal article" date="2016" name="Nat. Commun.">
        <title>Thousands of microbial genomes shed light on interconnected biogeochemical processes in an aquifer system.</title>
        <authorList>
            <person name="Anantharaman K."/>
            <person name="Brown C.T."/>
            <person name="Hug L.A."/>
            <person name="Sharon I."/>
            <person name="Castelle C.J."/>
            <person name="Probst A.J."/>
            <person name="Thomas B.C."/>
            <person name="Singh A."/>
            <person name="Wilkins M.J."/>
            <person name="Karaoz U."/>
            <person name="Brodie E.L."/>
            <person name="Williams K.H."/>
            <person name="Hubbard S.S."/>
            <person name="Banfield J.F."/>
        </authorList>
    </citation>
    <scope>NUCLEOTIDE SEQUENCE [LARGE SCALE GENOMIC DNA]</scope>
</reference>
<dbReference type="SUPFAM" id="SSF53448">
    <property type="entry name" value="Nucleotide-diphospho-sugar transferases"/>
    <property type="match status" value="1"/>
</dbReference>
<name>A0A1G2BNZ4_9BACT</name>
<dbReference type="PANTHER" id="PTHR48090">
    <property type="entry name" value="UNDECAPRENYL-PHOSPHATE 4-DEOXY-4-FORMAMIDO-L-ARABINOSE TRANSFERASE-RELATED"/>
    <property type="match status" value="1"/>
</dbReference>
<dbReference type="GO" id="GO:0016740">
    <property type="term" value="F:transferase activity"/>
    <property type="evidence" value="ECO:0007669"/>
    <property type="project" value="UniProtKB-KW"/>
</dbReference>
<gene>
    <name evidence="2" type="ORF">A3H70_03875</name>
</gene>
<dbReference type="Proteomes" id="UP000178109">
    <property type="component" value="Unassembled WGS sequence"/>
</dbReference>
<dbReference type="EMBL" id="MHKO01000059">
    <property type="protein sequence ID" value="OGY90842.1"/>
    <property type="molecule type" value="Genomic_DNA"/>
</dbReference>
<proteinExistence type="predicted"/>
<dbReference type="InterPro" id="IPR050256">
    <property type="entry name" value="Glycosyltransferase_2"/>
</dbReference>
<evidence type="ECO:0000313" key="2">
    <source>
        <dbReference type="EMBL" id="OGY90842.1"/>
    </source>
</evidence>
<dbReference type="Pfam" id="PF00535">
    <property type="entry name" value="Glycos_transf_2"/>
    <property type="match status" value="1"/>
</dbReference>
<accession>A0A1G2BNZ4</accession>
<organism evidence="2 3">
    <name type="scientific">Candidatus Komeilibacteria bacterium RIFCSPLOWO2_02_FULL_48_11</name>
    <dbReference type="NCBI Taxonomy" id="1798553"/>
    <lineage>
        <taxon>Bacteria</taxon>
        <taxon>Candidatus Komeiliibacteriota</taxon>
    </lineage>
</organism>
<dbReference type="PANTHER" id="PTHR48090:SF7">
    <property type="entry name" value="RFBJ PROTEIN"/>
    <property type="match status" value="1"/>
</dbReference>
<keyword evidence="2" id="KW-0808">Transferase</keyword>
<dbReference type="Gene3D" id="3.90.550.10">
    <property type="entry name" value="Spore Coat Polysaccharide Biosynthesis Protein SpsA, Chain A"/>
    <property type="match status" value="1"/>
</dbReference>
<dbReference type="InterPro" id="IPR001173">
    <property type="entry name" value="Glyco_trans_2-like"/>
</dbReference>
<dbReference type="InterPro" id="IPR029044">
    <property type="entry name" value="Nucleotide-diphossugar_trans"/>
</dbReference>
<comment type="caution">
    <text evidence="2">The sequence shown here is derived from an EMBL/GenBank/DDBJ whole genome shotgun (WGS) entry which is preliminary data.</text>
</comment>
<evidence type="ECO:0000259" key="1">
    <source>
        <dbReference type="Pfam" id="PF00535"/>
    </source>
</evidence>
<protein>
    <submittedName>
        <fullName evidence="2">Glycosyl transferase</fullName>
    </submittedName>
</protein>
<feature type="domain" description="Glycosyltransferase 2-like" evidence="1">
    <location>
        <begin position="7"/>
        <end position="166"/>
    </location>
</feature>
<dbReference type="AlphaFoldDB" id="A0A1G2BNZ4"/>